<proteinExistence type="predicted"/>
<dbReference type="EMBL" id="BAEQ01000024">
    <property type="protein sequence ID" value="GAC28487.1"/>
    <property type="molecule type" value="Genomic_DNA"/>
</dbReference>
<evidence type="ECO:0000313" key="1">
    <source>
        <dbReference type="EMBL" id="GAC28487.1"/>
    </source>
</evidence>
<gene>
    <name evidence="1" type="ORF">GPAL_1623</name>
</gene>
<dbReference type="Proteomes" id="UP000006251">
    <property type="component" value="Unassembled WGS sequence"/>
</dbReference>
<sequence length="38" mass="4266">MLVKVSNEFLVRFGTLIDLALINAMQTCDSYCSKLNIT</sequence>
<organism evidence="1 2">
    <name type="scientific">Brumicola pallidula DSM 14239 = ACAM 615</name>
    <dbReference type="NCBI Taxonomy" id="1121922"/>
    <lineage>
        <taxon>Bacteria</taxon>
        <taxon>Pseudomonadati</taxon>
        <taxon>Pseudomonadota</taxon>
        <taxon>Gammaproteobacteria</taxon>
        <taxon>Alteromonadales</taxon>
        <taxon>Alteromonadaceae</taxon>
        <taxon>Brumicola</taxon>
    </lineage>
</organism>
<name>K6ZDS4_9ALTE</name>
<reference evidence="2" key="1">
    <citation type="journal article" date="2014" name="Environ. Microbiol.">
        <title>Comparative genomics of the marine bacterial genus Glaciecola reveals the high degree of genomic diversity and genomic characteristic for cold adaptation.</title>
        <authorList>
            <person name="Qin Q.L."/>
            <person name="Xie B.B."/>
            <person name="Yu Y."/>
            <person name="Shu Y.L."/>
            <person name="Rong J.C."/>
            <person name="Zhang Y.J."/>
            <person name="Zhao D.L."/>
            <person name="Chen X.L."/>
            <person name="Zhang X.Y."/>
            <person name="Chen B."/>
            <person name="Zhou B.C."/>
            <person name="Zhang Y.Z."/>
        </authorList>
    </citation>
    <scope>NUCLEOTIDE SEQUENCE [LARGE SCALE GENOMIC DNA]</scope>
    <source>
        <strain evidence="2">ACAM 615</strain>
    </source>
</reference>
<keyword evidence="2" id="KW-1185">Reference proteome</keyword>
<accession>K6ZDS4</accession>
<evidence type="ECO:0000313" key="2">
    <source>
        <dbReference type="Proteomes" id="UP000006251"/>
    </source>
</evidence>
<protein>
    <submittedName>
        <fullName evidence="1">Uncharacterized protein</fullName>
    </submittedName>
</protein>
<dbReference type="AlphaFoldDB" id="K6ZDS4"/>
<comment type="caution">
    <text evidence="1">The sequence shown here is derived from an EMBL/GenBank/DDBJ whole genome shotgun (WGS) entry which is preliminary data.</text>
</comment>